<dbReference type="Proteomes" id="UP000887579">
    <property type="component" value="Unplaced"/>
</dbReference>
<reference evidence="2" key="1">
    <citation type="submission" date="2022-11" db="UniProtKB">
        <authorList>
            <consortium name="WormBaseParasite"/>
        </authorList>
    </citation>
    <scope>IDENTIFICATION</scope>
</reference>
<protein>
    <submittedName>
        <fullName evidence="2">Uncharacterized protein</fullName>
    </submittedName>
</protein>
<proteinExistence type="predicted"/>
<organism evidence="1 2">
    <name type="scientific">Panagrolaimus sp. ES5</name>
    <dbReference type="NCBI Taxonomy" id="591445"/>
    <lineage>
        <taxon>Eukaryota</taxon>
        <taxon>Metazoa</taxon>
        <taxon>Ecdysozoa</taxon>
        <taxon>Nematoda</taxon>
        <taxon>Chromadorea</taxon>
        <taxon>Rhabditida</taxon>
        <taxon>Tylenchina</taxon>
        <taxon>Panagrolaimomorpha</taxon>
        <taxon>Panagrolaimoidea</taxon>
        <taxon>Panagrolaimidae</taxon>
        <taxon>Panagrolaimus</taxon>
    </lineage>
</organism>
<accession>A0AC34GFJ3</accession>
<dbReference type="WBParaSite" id="ES5_v2.g28334.t1">
    <property type="protein sequence ID" value="ES5_v2.g28334.t1"/>
    <property type="gene ID" value="ES5_v2.g28334"/>
</dbReference>
<evidence type="ECO:0000313" key="1">
    <source>
        <dbReference type="Proteomes" id="UP000887579"/>
    </source>
</evidence>
<sequence length="267" mass="30419">NDIPSSRTDANKDVLRDLHPSKHATSPPRPQRKRSKSQSEKKCHQREKSPSHGSRARYHSRSPSPRFRRRETSPPMRLRYSRSRSPPEKRPAKRYSLCSRSLPPPIPKNPLAETQNTQKSLAQSIITRKQNLMLAEYKSLLLPNPADFMICNEWTPMYISFLKVPPAIGEVAKADLNVNPEGVIYDICKFISIPFKDIQINPEWAFNVACTGQKIQQTVLEVQTWKGIHAVDPINVLALIFIGLHKEAERVTGKAMKKVFVKKTNPV</sequence>
<name>A0AC34GFJ3_9BILA</name>
<evidence type="ECO:0000313" key="2">
    <source>
        <dbReference type="WBParaSite" id="ES5_v2.g28334.t1"/>
    </source>
</evidence>